<evidence type="ECO:0000313" key="7">
    <source>
        <dbReference type="EMBL" id="BAV66718.1"/>
    </source>
</evidence>
<dbReference type="SMART" id="SM00857">
    <property type="entry name" value="Resolvase"/>
    <property type="match status" value="1"/>
</dbReference>
<feature type="domain" description="Resolvase/invertase-type recombinase catalytic" evidence="6">
    <location>
        <begin position="4"/>
        <end position="140"/>
    </location>
</feature>
<dbReference type="SUPFAM" id="SSF53041">
    <property type="entry name" value="Resolvase-like"/>
    <property type="match status" value="1"/>
</dbReference>
<keyword evidence="8" id="KW-1185">Reference proteome</keyword>
<dbReference type="PANTHER" id="PTHR30461:SF2">
    <property type="entry name" value="SERINE RECOMBINASE PINE-RELATED"/>
    <property type="match status" value="1"/>
</dbReference>
<dbReference type="Proteomes" id="UP000218272">
    <property type="component" value="Plasmid pSCLO_3"/>
</dbReference>
<geneLocation type="plasmid" evidence="8">
    <name>psclo_3 dna</name>
</geneLocation>
<dbReference type="PROSITE" id="PS51736">
    <property type="entry name" value="RECOMBINASES_3"/>
    <property type="match status" value="1"/>
</dbReference>
<evidence type="ECO:0000259" key="6">
    <source>
        <dbReference type="PROSITE" id="PS51736"/>
    </source>
</evidence>
<reference evidence="7 8" key="1">
    <citation type="submission" date="2016-10" db="EMBL/GenBank/DDBJ databases">
        <title>Complete Genome Sequence of the Nonylphenol-Degrading Bacterium Sphingobium cloacae JCM 10874T.</title>
        <authorList>
            <person name="Ootsuka M."/>
            <person name="Nishizawa T."/>
            <person name="Ohta H."/>
        </authorList>
    </citation>
    <scope>NUCLEOTIDE SEQUENCE [LARGE SCALE GENOMIC DNA]</scope>
    <source>
        <strain evidence="7 8">JCM 10874</strain>
        <plasmid evidence="8">psclo_3 dna</plasmid>
    </source>
</reference>
<dbReference type="SUPFAM" id="SSF46689">
    <property type="entry name" value="Homeodomain-like"/>
    <property type="match status" value="1"/>
</dbReference>
<dbReference type="InterPro" id="IPR009057">
    <property type="entry name" value="Homeodomain-like_sf"/>
</dbReference>
<dbReference type="InterPro" id="IPR006120">
    <property type="entry name" value="Resolvase_HTH_dom"/>
</dbReference>
<evidence type="ECO:0000256" key="5">
    <source>
        <dbReference type="PIRSR" id="PIRSR606118-50"/>
    </source>
</evidence>
<name>A0A1E1F878_9SPHN</name>
<dbReference type="InterPro" id="IPR006119">
    <property type="entry name" value="Resolv_N"/>
</dbReference>
<dbReference type="KEGG" id="sclo:SCLO_3000510"/>
<evidence type="ECO:0000256" key="2">
    <source>
        <dbReference type="ARBA" id="ARBA00022908"/>
    </source>
</evidence>
<dbReference type="CDD" id="cd00569">
    <property type="entry name" value="HTH_Hin_like"/>
    <property type="match status" value="1"/>
</dbReference>
<accession>A0A1E1F878</accession>
<gene>
    <name evidence="7" type="ORF">SCLO_3000510</name>
</gene>
<evidence type="ECO:0000256" key="1">
    <source>
        <dbReference type="ARBA" id="ARBA00009913"/>
    </source>
</evidence>
<dbReference type="GO" id="GO:0015074">
    <property type="term" value="P:DNA integration"/>
    <property type="evidence" value="ECO:0007669"/>
    <property type="project" value="UniProtKB-KW"/>
</dbReference>
<dbReference type="RefSeq" id="WP_066520976.1">
    <property type="nucleotide sequence ID" value="NZ_AP017657.1"/>
</dbReference>
<dbReference type="Gene3D" id="1.10.10.60">
    <property type="entry name" value="Homeodomain-like"/>
    <property type="match status" value="1"/>
</dbReference>
<evidence type="ECO:0000256" key="3">
    <source>
        <dbReference type="ARBA" id="ARBA00023125"/>
    </source>
</evidence>
<evidence type="ECO:0000256" key="4">
    <source>
        <dbReference type="ARBA" id="ARBA00023172"/>
    </source>
</evidence>
<dbReference type="InterPro" id="IPR036162">
    <property type="entry name" value="Resolvase-like_N_sf"/>
</dbReference>
<dbReference type="Gene3D" id="3.40.50.1390">
    <property type="entry name" value="Resolvase, N-terminal catalytic domain"/>
    <property type="match status" value="1"/>
</dbReference>
<dbReference type="PANTHER" id="PTHR30461">
    <property type="entry name" value="DNA-INVERTASE FROM LAMBDOID PROPHAGE"/>
    <property type="match status" value="1"/>
</dbReference>
<dbReference type="GO" id="GO:0000150">
    <property type="term" value="F:DNA strand exchange activity"/>
    <property type="evidence" value="ECO:0007669"/>
    <property type="project" value="InterPro"/>
</dbReference>
<feature type="active site" description="O-(5'-phospho-DNA)-serine intermediate" evidence="5">
    <location>
        <position position="12"/>
    </location>
</feature>
<dbReference type="PROSITE" id="PS00398">
    <property type="entry name" value="RECOMBINASES_2"/>
    <property type="match status" value="1"/>
</dbReference>
<keyword evidence="2" id="KW-0229">DNA integration</keyword>
<keyword evidence="7" id="KW-0614">Plasmid</keyword>
<dbReference type="Pfam" id="PF00239">
    <property type="entry name" value="Resolvase"/>
    <property type="match status" value="1"/>
</dbReference>
<dbReference type="Pfam" id="PF02796">
    <property type="entry name" value="HTH_7"/>
    <property type="match status" value="1"/>
</dbReference>
<proteinExistence type="inferred from homology"/>
<keyword evidence="3" id="KW-0238">DNA-binding</keyword>
<dbReference type="CDD" id="cd03768">
    <property type="entry name" value="SR_ResInv"/>
    <property type="match status" value="1"/>
</dbReference>
<sequence>MTNTLIGYARCSTDKQDLAAQRDALVQLGVAPDRIYTDHGFTGTNRARPGLDQALAAVRNGDTLVVPKLDRLARSVPDARAIGDQLTARGVRLQLSASVHDPGDPMGKLFFNILATFAEFEADLIRMRTREGMAVARARGKLRGKKPKLSDRQQKELRRMYDTGDYSISDLAELFSISRPTVYRTLGRQPTVTAVTAEPA</sequence>
<comment type="similarity">
    <text evidence="1">Belongs to the site-specific recombinase resolvase family.</text>
</comment>
<protein>
    <submittedName>
        <fullName evidence="7">DNA resolvase</fullName>
    </submittedName>
</protein>
<evidence type="ECO:0000313" key="8">
    <source>
        <dbReference type="Proteomes" id="UP000218272"/>
    </source>
</evidence>
<dbReference type="InterPro" id="IPR050639">
    <property type="entry name" value="SSR_resolvase"/>
</dbReference>
<keyword evidence="4" id="KW-0233">DNA recombination</keyword>
<dbReference type="AlphaFoldDB" id="A0A1E1F878"/>
<dbReference type="GO" id="GO:0003677">
    <property type="term" value="F:DNA binding"/>
    <property type="evidence" value="ECO:0007669"/>
    <property type="project" value="UniProtKB-KW"/>
</dbReference>
<dbReference type="EMBL" id="AP017657">
    <property type="protein sequence ID" value="BAV66718.1"/>
    <property type="molecule type" value="Genomic_DNA"/>
</dbReference>
<dbReference type="OrthoDB" id="114045at2"/>
<organism evidence="7 8">
    <name type="scientific">Sphingobium cloacae</name>
    <dbReference type="NCBI Taxonomy" id="120107"/>
    <lineage>
        <taxon>Bacteria</taxon>
        <taxon>Pseudomonadati</taxon>
        <taxon>Pseudomonadota</taxon>
        <taxon>Alphaproteobacteria</taxon>
        <taxon>Sphingomonadales</taxon>
        <taxon>Sphingomonadaceae</taxon>
        <taxon>Sphingobium</taxon>
    </lineage>
</organism>
<dbReference type="InterPro" id="IPR006118">
    <property type="entry name" value="Recombinase_CS"/>
</dbReference>